<dbReference type="InterPro" id="IPR004843">
    <property type="entry name" value="Calcineurin-like_PHP"/>
</dbReference>
<dbReference type="GO" id="GO:0005737">
    <property type="term" value="C:cytoplasm"/>
    <property type="evidence" value="ECO:0007669"/>
    <property type="project" value="TreeGrafter"/>
</dbReference>
<feature type="compositionally biased region" description="Acidic residues" evidence="1">
    <location>
        <begin position="354"/>
        <end position="365"/>
    </location>
</feature>
<dbReference type="Proteomes" id="UP000287166">
    <property type="component" value="Unassembled WGS sequence"/>
</dbReference>
<dbReference type="SUPFAM" id="SSF56300">
    <property type="entry name" value="Metallo-dependent phosphatases"/>
    <property type="match status" value="1"/>
</dbReference>
<dbReference type="InterPro" id="IPR050126">
    <property type="entry name" value="Ap4A_hydrolase"/>
</dbReference>
<evidence type="ECO:0000313" key="3">
    <source>
        <dbReference type="EMBL" id="GBE90114.1"/>
    </source>
</evidence>
<dbReference type="InterPro" id="IPR029052">
    <property type="entry name" value="Metallo-depent_PP-like"/>
</dbReference>
<feature type="region of interest" description="Disordered" evidence="1">
    <location>
        <begin position="341"/>
        <end position="365"/>
    </location>
</feature>
<dbReference type="Pfam" id="PF00149">
    <property type="entry name" value="Metallophos"/>
    <property type="match status" value="1"/>
</dbReference>
<proteinExistence type="predicted"/>
<comment type="caution">
    <text evidence="3">The sequence shown here is derived from an EMBL/GenBank/DDBJ whole genome shotgun (WGS) entry which is preliminary data.</text>
</comment>
<dbReference type="GeneID" id="38787031"/>
<dbReference type="GO" id="GO:0000298">
    <property type="term" value="F:endopolyphosphatase activity"/>
    <property type="evidence" value="ECO:0007669"/>
    <property type="project" value="TreeGrafter"/>
</dbReference>
<dbReference type="GO" id="GO:0016791">
    <property type="term" value="F:phosphatase activity"/>
    <property type="evidence" value="ECO:0007669"/>
    <property type="project" value="TreeGrafter"/>
</dbReference>
<dbReference type="AlphaFoldDB" id="A0A401H6R8"/>
<dbReference type="GO" id="GO:0006798">
    <property type="term" value="P:polyphosphate catabolic process"/>
    <property type="evidence" value="ECO:0007669"/>
    <property type="project" value="TreeGrafter"/>
</dbReference>
<dbReference type="PANTHER" id="PTHR42850">
    <property type="entry name" value="METALLOPHOSPHOESTERASE"/>
    <property type="match status" value="1"/>
</dbReference>
<keyword evidence="4" id="KW-1185">Reference proteome</keyword>
<evidence type="ECO:0000259" key="2">
    <source>
        <dbReference type="Pfam" id="PF00149"/>
    </source>
</evidence>
<dbReference type="EMBL" id="BFAD01000018">
    <property type="protein sequence ID" value="GBE90114.1"/>
    <property type="molecule type" value="Genomic_DNA"/>
</dbReference>
<sequence>MSYSPQTDTVILAGDFLAKSTPEGSLAILDFLIQSLGRVYAVRGNHDHMVVQWRAWREWFEPLKIGHRTGADFLTTIEAEWEGERRNDVDADEWAEKARRRAAGTWRAKWWRRIPYSGSGPTKNQWSIFSEHYWLARDMTQTQAELLYSSPSVLHLPSAHMFVVHAGILPFDPRRPPTDERQPLAHKPEVKGQLDDTQQIFSAGDNVSVEKLRTLQEKALLTDIRGNRDPWVLMNMRSIEDGQVTRDGDKGTPWTELWNDQMGRCVGFDDDLSRTEVTPRIRHAAYSDALSVASRGALPCHPSTVVYGHAASRGLDVKRWTIGLDTGCIYGGKLTGLVLQRRSPDNSPGVDSMDTTEADEDEDEEYYDNWTRSRLARSGSELRRRERELSRPRRKHIKFGDIHTGLRGALVSISCRGQEGLG</sequence>
<dbReference type="STRING" id="139825.A0A401H6R8"/>
<dbReference type="OrthoDB" id="10267127at2759"/>
<feature type="domain" description="Calcineurin-like phosphoesterase" evidence="2">
    <location>
        <begin position="6"/>
        <end position="132"/>
    </location>
</feature>
<dbReference type="Gene3D" id="3.60.21.10">
    <property type="match status" value="1"/>
</dbReference>
<dbReference type="RefSeq" id="XP_027621027.1">
    <property type="nucleotide sequence ID" value="XM_027765226.1"/>
</dbReference>
<evidence type="ECO:0000256" key="1">
    <source>
        <dbReference type="SAM" id="MobiDB-lite"/>
    </source>
</evidence>
<gene>
    <name evidence="3" type="ORF">SCP_1801380</name>
</gene>
<dbReference type="InParanoid" id="A0A401H6R8"/>
<dbReference type="PANTHER" id="PTHR42850:SF4">
    <property type="entry name" value="ZINC-DEPENDENT ENDOPOLYPHOSPHATASE"/>
    <property type="match status" value="1"/>
</dbReference>
<accession>A0A401H6R8</accession>
<reference evidence="3 4" key="1">
    <citation type="journal article" date="2018" name="Sci. Rep.">
        <title>Genome sequence of the cauliflower mushroom Sparassis crispa (Hanabiratake) and its association with beneficial usage.</title>
        <authorList>
            <person name="Kiyama R."/>
            <person name="Furutani Y."/>
            <person name="Kawaguchi K."/>
            <person name="Nakanishi T."/>
        </authorList>
    </citation>
    <scope>NUCLEOTIDE SEQUENCE [LARGE SCALE GENOMIC DNA]</scope>
</reference>
<name>A0A401H6R8_9APHY</name>
<organism evidence="3 4">
    <name type="scientific">Sparassis crispa</name>
    <dbReference type="NCBI Taxonomy" id="139825"/>
    <lineage>
        <taxon>Eukaryota</taxon>
        <taxon>Fungi</taxon>
        <taxon>Dikarya</taxon>
        <taxon>Basidiomycota</taxon>
        <taxon>Agaricomycotina</taxon>
        <taxon>Agaricomycetes</taxon>
        <taxon>Polyporales</taxon>
        <taxon>Sparassidaceae</taxon>
        <taxon>Sparassis</taxon>
    </lineage>
</organism>
<protein>
    <submittedName>
        <fullName evidence="3">Metallo-dependent phosphatase</fullName>
    </submittedName>
</protein>
<evidence type="ECO:0000313" key="4">
    <source>
        <dbReference type="Proteomes" id="UP000287166"/>
    </source>
</evidence>